<organism evidence="3">
    <name type="scientific">Noctiluca scintillans</name>
    <name type="common">Sea sparkle</name>
    <name type="synonym">Red tide dinoflagellate</name>
    <dbReference type="NCBI Taxonomy" id="2966"/>
    <lineage>
        <taxon>Eukaryota</taxon>
        <taxon>Sar</taxon>
        <taxon>Alveolata</taxon>
        <taxon>Dinophyceae</taxon>
        <taxon>Noctilucales</taxon>
        <taxon>Noctilucaceae</taxon>
        <taxon>Noctiluca</taxon>
    </lineage>
</organism>
<evidence type="ECO:0000256" key="1">
    <source>
        <dbReference type="SAM" id="MobiDB-lite"/>
    </source>
</evidence>
<reference evidence="3" key="1">
    <citation type="submission" date="2021-01" db="EMBL/GenBank/DDBJ databases">
        <authorList>
            <person name="Corre E."/>
            <person name="Pelletier E."/>
            <person name="Niang G."/>
            <person name="Scheremetjew M."/>
            <person name="Finn R."/>
            <person name="Kale V."/>
            <person name="Holt S."/>
            <person name="Cochrane G."/>
            <person name="Meng A."/>
            <person name="Brown T."/>
            <person name="Cohen L."/>
        </authorList>
    </citation>
    <scope>NUCLEOTIDE SEQUENCE</scope>
</reference>
<gene>
    <name evidence="3" type="ORF">NSCI0253_LOCUS42337</name>
</gene>
<dbReference type="Pfam" id="PF04063">
    <property type="entry name" value="DUF383"/>
    <property type="match status" value="1"/>
</dbReference>
<feature type="region of interest" description="Disordered" evidence="1">
    <location>
        <begin position="373"/>
        <end position="421"/>
    </location>
</feature>
<evidence type="ECO:0000313" key="3">
    <source>
        <dbReference type="EMBL" id="CAD8867981.1"/>
    </source>
</evidence>
<dbReference type="InterPro" id="IPR039717">
    <property type="entry name" value="Hgh1"/>
</dbReference>
<dbReference type="AlphaFoldDB" id="A0A7S1AX88"/>
<name>A0A7S1AX88_NOCSC</name>
<feature type="domain" description="Protein HGH1 N-terminal" evidence="2">
    <location>
        <begin position="138"/>
        <end position="279"/>
    </location>
</feature>
<sequence length="421" mass="45431">MAEGFAELLNFLSAQRIDVQKMAVEGVLGLSEDADFLRHCQSHPRKVARPLLRLVEKTEAEIPVQLAIVEANEASKAELEAAANEATLLGGARTEALRSLVNLSSVPTVRDQLVALGAPNRCIEAIRSGWLEGRIGGAQWYAMVLANITTTKAGQEAVIKEESLLRFLIGAYTSKHVGKEDPLITLGRVLCNISSDPNGRRMLAGGEESSTLALLTQELSNRGRRVDVLSIIGNFCIDEKYHAVVDQTEFFPLLSLFVYPLEKVSAQEQEALPEALRATLKSEGAAFTSDVAVRTSACTCVVALCRSATGRNYLRRLGGVEVLRAWMLQETTDNRSGLEAVLRTLRLSEKELQEALEVEGDPAGEALPAREALPAEEGPAVQAALPVVREGPLPEPFHPGESGDGDNLDDLAGIFEGITDD</sequence>
<dbReference type="SUPFAM" id="SSF48371">
    <property type="entry name" value="ARM repeat"/>
    <property type="match status" value="1"/>
</dbReference>
<dbReference type="InterPro" id="IPR011989">
    <property type="entry name" value="ARM-like"/>
</dbReference>
<dbReference type="InterPro" id="IPR016024">
    <property type="entry name" value="ARM-type_fold"/>
</dbReference>
<accession>A0A7S1AX88</accession>
<dbReference type="PANTHER" id="PTHR13387">
    <property type="entry name" value="PROTEIN HGH1 HOMOLOG"/>
    <property type="match status" value="1"/>
</dbReference>
<protein>
    <recommendedName>
        <fullName evidence="2">Protein HGH1 N-terminal domain-containing protein</fullName>
    </recommendedName>
</protein>
<dbReference type="PANTHER" id="PTHR13387:SF9">
    <property type="entry name" value="PROTEIN HGH1 HOMOLOG"/>
    <property type="match status" value="1"/>
</dbReference>
<proteinExistence type="predicted"/>
<dbReference type="EMBL" id="HBFQ01059858">
    <property type="protein sequence ID" value="CAD8867981.1"/>
    <property type="molecule type" value="Transcribed_RNA"/>
</dbReference>
<dbReference type="Gene3D" id="1.25.10.10">
    <property type="entry name" value="Leucine-rich Repeat Variant"/>
    <property type="match status" value="1"/>
</dbReference>
<dbReference type="InterPro" id="IPR007205">
    <property type="entry name" value="Protein_HGH1_N"/>
</dbReference>
<evidence type="ECO:0000259" key="2">
    <source>
        <dbReference type="Pfam" id="PF04063"/>
    </source>
</evidence>